<accession>A0A166ERS6</accession>
<reference evidence="7 8" key="1">
    <citation type="submission" date="2016-04" db="EMBL/GenBank/DDBJ databases">
        <title>Genome sequence of Methanobrevibacter filiformis DSM 11501.</title>
        <authorList>
            <person name="Poehlein A."/>
            <person name="Seedorf H."/>
            <person name="Daniel R."/>
        </authorList>
    </citation>
    <scope>NUCLEOTIDE SEQUENCE [LARGE SCALE GENOMIC DNA]</scope>
    <source>
        <strain evidence="7 8">DSM 11501</strain>
    </source>
</reference>
<dbReference type="Pfam" id="PF01981">
    <property type="entry name" value="PTH2"/>
    <property type="match status" value="1"/>
</dbReference>
<dbReference type="Gene3D" id="3.40.1490.10">
    <property type="entry name" value="Bit1"/>
    <property type="match status" value="1"/>
</dbReference>
<comment type="similarity">
    <text evidence="4">Belongs to the PTH2 family.</text>
</comment>
<dbReference type="GO" id="GO:0004045">
    <property type="term" value="F:peptidyl-tRNA hydrolase activity"/>
    <property type="evidence" value="ECO:0007669"/>
    <property type="project" value="UniProtKB-EC"/>
</dbReference>
<dbReference type="RefSeq" id="WP_066971103.1">
    <property type="nucleotide sequence ID" value="NZ_LWMT01000061.1"/>
</dbReference>
<organism evidence="7 8">
    <name type="scientific">Methanobrevibacter filiformis</name>
    <dbReference type="NCBI Taxonomy" id="55758"/>
    <lineage>
        <taxon>Archaea</taxon>
        <taxon>Methanobacteriati</taxon>
        <taxon>Methanobacteriota</taxon>
        <taxon>Methanomada group</taxon>
        <taxon>Methanobacteria</taxon>
        <taxon>Methanobacteriales</taxon>
        <taxon>Methanobacteriaceae</taxon>
        <taxon>Methanobrevibacter</taxon>
    </lineage>
</organism>
<dbReference type="Proteomes" id="UP000077066">
    <property type="component" value="Unassembled WGS sequence"/>
</dbReference>
<dbReference type="EMBL" id="LWMT01000061">
    <property type="protein sequence ID" value="KZX16940.1"/>
    <property type="molecule type" value="Genomic_DNA"/>
</dbReference>
<comment type="catalytic activity">
    <reaction evidence="5">
        <text>an N-acyl-L-alpha-aminoacyl-tRNA + H2O = an N-acyl-L-amino acid + a tRNA + H(+)</text>
        <dbReference type="Rhea" id="RHEA:54448"/>
        <dbReference type="Rhea" id="RHEA-COMP:10123"/>
        <dbReference type="Rhea" id="RHEA-COMP:13883"/>
        <dbReference type="ChEBI" id="CHEBI:15377"/>
        <dbReference type="ChEBI" id="CHEBI:15378"/>
        <dbReference type="ChEBI" id="CHEBI:59874"/>
        <dbReference type="ChEBI" id="CHEBI:78442"/>
        <dbReference type="ChEBI" id="CHEBI:138191"/>
        <dbReference type="EC" id="3.1.1.29"/>
    </reaction>
</comment>
<keyword evidence="8" id="KW-1185">Reference proteome</keyword>
<dbReference type="OrthoDB" id="6075at2157"/>
<evidence type="ECO:0000256" key="1">
    <source>
        <dbReference type="ARBA" id="ARBA00003043"/>
    </source>
</evidence>
<sequence>MKQVIVVRKDIKMSKGKMAAQCCHGSLNAYKNANPSKIEIWENEGQAKVVLKIQTLEELIELKKMIAVNKVPHHLVIDAGRTELPESTVTCLGIGPDTDEIIDKLTGHLKLY</sequence>
<gene>
    <name evidence="7" type="ORF">MBFIL_04540</name>
</gene>
<dbReference type="AlphaFoldDB" id="A0A166ERS6"/>
<evidence type="ECO:0000256" key="6">
    <source>
        <dbReference type="ARBA" id="ARBA00050038"/>
    </source>
</evidence>
<dbReference type="PANTHER" id="PTHR12649:SF11">
    <property type="entry name" value="PEPTIDYL-TRNA HYDROLASE 2, MITOCHONDRIAL"/>
    <property type="match status" value="1"/>
</dbReference>
<dbReference type="PANTHER" id="PTHR12649">
    <property type="entry name" value="PEPTIDYL-TRNA HYDROLASE 2"/>
    <property type="match status" value="1"/>
</dbReference>
<dbReference type="InterPro" id="IPR002833">
    <property type="entry name" value="PTH2"/>
</dbReference>
<dbReference type="NCBIfam" id="TIGR00283">
    <property type="entry name" value="arch_pth2"/>
    <property type="match status" value="1"/>
</dbReference>
<dbReference type="FunFam" id="3.40.1490.10:FF:000001">
    <property type="entry name" value="Peptidyl-tRNA hydrolase 2"/>
    <property type="match status" value="1"/>
</dbReference>
<evidence type="ECO:0000313" key="8">
    <source>
        <dbReference type="Proteomes" id="UP000077066"/>
    </source>
</evidence>
<evidence type="ECO:0000256" key="3">
    <source>
        <dbReference type="ARBA" id="ARBA00022801"/>
    </source>
</evidence>
<protein>
    <recommendedName>
        <fullName evidence="6">Peptidyl-tRNA hydrolase</fullName>
        <ecNumber evidence="2">3.1.1.29</ecNumber>
    </recommendedName>
</protein>
<dbReference type="SUPFAM" id="SSF102462">
    <property type="entry name" value="Peptidyl-tRNA hydrolase II"/>
    <property type="match status" value="1"/>
</dbReference>
<dbReference type="NCBIfam" id="NF003314">
    <property type="entry name" value="PRK04322.1"/>
    <property type="match status" value="1"/>
</dbReference>
<dbReference type="InterPro" id="IPR023476">
    <property type="entry name" value="Pep_tRNA_hydro_II_dom_sf"/>
</dbReference>
<dbReference type="PATRIC" id="fig|55758.3.peg.504"/>
<evidence type="ECO:0000256" key="2">
    <source>
        <dbReference type="ARBA" id="ARBA00013260"/>
    </source>
</evidence>
<name>A0A166ERS6_9EURY</name>
<evidence type="ECO:0000256" key="4">
    <source>
        <dbReference type="ARBA" id="ARBA00038050"/>
    </source>
</evidence>
<evidence type="ECO:0000256" key="5">
    <source>
        <dbReference type="ARBA" id="ARBA00048707"/>
    </source>
</evidence>
<dbReference type="EC" id="3.1.1.29" evidence="2"/>
<dbReference type="GO" id="GO:0005829">
    <property type="term" value="C:cytosol"/>
    <property type="evidence" value="ECO:0007669"/>
    <property type="project" value="TreeGrafter"/>
</dbReference>
<dbReference type="CDD" id="cd02430">
    <property type="entry name" value="PTH2"/>
    <property type="match status" value="1"/>
</dbReference>
<dbReference type="STRING" id="55758.MBFIL_04540"/>
<keyword evidence="3 7" id="KW-0378">Hydrolase</keyword>
<comment type="function">
    <text evidence="1">The natural substrate for this enzyme may be peptidyl-tRNAs which drop off the ribosome during protein synthesis.</text>
</comment>
<evidence type="ECO:0000313" key="7">
    <source>
        <dbReference type="EMBL" id="KZX16940.1"/>
    </source>
</evidence>
<proteinExistence type="inferred from homology"/>
<comment type="caution">
    <text evidence="7">The sequence shown here is derived from an EMBL/GenBank/DDBJ whole genome shotgun (WGS) entry which is preliminary data.</text>
</comment>